<organism evidence="2 3">
    <name type="scientific">Crocosphaera subtropica (strain ATCC 51142 / BH68)</name>
    <name type="common">Cyanothece sp. (strain ATCC 51142)</name>
    <dbReference type="NCBI Taxonomy" id="43989"/>
    <lineage>
        <taxon>Bacteria</taxon>
        <taxon>Bacillati</taxon>
        <taxon>Cyanobacteriota</taxon>
        <taxon>Cyanophyceae</taxon>
        <taxon>Oscillatoriophycideae</taxon>
        <taxon>Chroococcales</taxon>
        <taxon>Aphanothecaceae</taxon>
        <taxon>Crocosphaera</taxon>
        <taxon>Crocosphaera subtropica</taxon>
    </lineage>
</organism>
<sequence length="33" mass="3835">MQRKGIPNMDKDGKETPNYVKLVTKSKKSWVVK</sequence>
<dbReference type="AlphaFoldDB" id="B1X2L5"/>
<reference evidence="2 3" key="1">
    <citation type="journal article" date="2008" name="Proc. Natl. Acad. Sci. U.S.A.">
        <title>The genome of Cyanothece 51142, a unicellular diazotrophic cyanobacterium important in the marine nitrogen cycle.</title>
        <authorList>
            <person name="Welsh E.A."/>
            <person name="Liberton M."/>
            <person name="Stoeckel J."/>
            <person name="Loh T."/>
            <person name="Elvitigala T."/>
            <person name="Wang C."/>
            <person name="Wollam A."/>
            <person name="Fulton R.S."/>
            <person name="Clifton S.W."/>
            <person name="Jacobs J.M."/>
            <person name="Aurora R."/>
            <person name="Ghosh B.K."/>
            <person name="Sherman L.A."/>
            <person name="Smith R.D."/>
            <person name="Wilson R.K."/>
            <person name="Pakrasi H.B."/>
        </authorList>
    </citation>
    <scope>NUCLEOTIDE SEQUENCE [LARGE SCALE GENOMIC DNA]</scope>
    <source>
        <strain evidence="3">ATCC 51142 / BH68</strain>
    </source>
</reference>
<evidence type="ECO:0000256" key="1">
    <source>
        <dbReference type="SAM" id="MobiDB-lite"/>
    </source>
</evidence>
<gene>
    <name evidence="2" type="ordered locus">cce_5030</name>
</gene>
<dbReference type="KEGG" id="cyt:cce_5030"/>
<accession>B1X2L5</accession>
<evidence type="ECO:0000313" key="3">
    <source>
        <dbReference type="Proteomes" id="UP000001203"/>
    </source>
</evidence>
<evidence type="ECO:0000313" key="2">
    <source>
        <dbReference type="EMBL" id="ACB54376.1"/>
    </source>
</evidence>
<dbReference type="EMBL" id="CP000807">
    <property type="protein sequence ID" value="ACB54376.1"/>
    <property type="molecule type" value="Genomic_DNA"/>
</dbReference>
<keyword evidence="3" id="KW-1185">Reference proteome</keyword>
<feature type="region of interest" description="Disordered" evidence="1">
    <location>
        <begin position="1"/>
        <end position="20"/>
    </location>
</feature>
<dbReference type="Proteomes" id="UP000001203">
    <property type="component" value="Chromosome linear"/>
</dbReference>
<dbReference type="STRING" id="43989.cce_5030"/>
<name>B1X2L5_CROS5</name>
<proteinExistence type="predicted"/>
<dbReference type="HOGENOM" id="CLU_3381470_0_0_3"/>
<protein>
    <submittedName>
        <fullName evidence="2">Uncharacterized protein</fullName>
    </submittedName>
</protein>